<sequence length="501" mass="52704">MLANSAVVAAAGAPARPGAPAAPVVAAGTGLTAWYFSNGSLAGAPTLKRLDATVDFQWGLGSPAPGLPTDNFSARWEGLLSAPSTGRYTFSILSNDGLRLWVNGKKVIDTWDGGGGGNNVGGSVTLAAGEKTTIKLEYYDEDGDARVELQWIPPGQSAQIIPSEHLYPVGSSMIPDPIVASTGTTAAKVLPNARPTTAPAPNAAPEPKPAKAAPVVAAAAVKEPRVKAAPVPKPAPAPKPAPVAPVALVPGIYTLTVRSSGKPLEVVDESRVANLPGQRPPGPKVAVQWRLENAGSGNYRLLVQGSNKVLEVLGSSTSNGAALDLWSYYSGNNQVWQIEDVGEGYFKLIAKHSRKGLTYRDSIDGGLQQWRYAGKENQQWKLTPAIETVSPLLAELGNAPAIGANKMSVYPNPTNGVLQMAYQLKEDMPLGWVLYDQRGVAVKVSDYRRQTSGPHHQTLDFSGLPAGDYNLNLTVGATTTKQPLFIRRPSAEAPPVQEPGK</sequence>
<dbReference type="CDD" id="cd00161">
    <property type="entry name" value="beta-trefoil_Ricin-like"/>
    <property type="match status" value="1"/>
</dbReference>
<dbReference type="Pfam" id="PF07691">
    <property type="entry name" value="PA14"/>
    <property type="match status" value="1"/>
</dbReference>
<protein>
    <recommendedName>
        <fullName evidence="1">PA14 domain-containing protein</fullName>
    </recommendedName>
</protein>
<dbReference type="EMBL" id="BAABDJ010000007">
    <property type="protein sequence ID" value="GAA4003373.1"/>
    <property type="molecule type" value="Genomic_DNA"/>
</dbReference>
<dbReference type="Gene3D" id="3.90.182.10">
    <property type="entry name" value="Toxin - Anthrax Protective Antigen,domain 1"/>
    <property type="match status" value="1"/>
</dbReference>
<dbReference type="SMART" id="SM00758">
    <property type="entry name" value="PA14"/>
    <property type="match status" value="1"/>
</dbReference>
<dbReference type="InterPro" id="IPR035992">
    <property type="entry name" value="Ricin_B-like_lectins"/>
</dbReference>
<keyword evidence="3" id="KW-1185">Reference proteome</keyword>
<dbReference type="Pfam" id="PF14200">
    <property type="entry name" value="RicinB_lectin_2"/>
    <property type="match status" value="2"/>
</dbReference>
<name>A0ABP7RWU6_9BACT</name>
<dbReference type="SUPFAM" id="SSF56988">
    <property type="entry name" value="Anthrax protective antigen"/>
    <property type="match status" value="1"/>
</dbReference>
<dbReference type="PROSITE" id="PS50231">
    <property type="entry name" value="RICIN_B_LECTIN"/>
    <property type="match status" value="1"/>
</dbReference>
<dbReference type="NCBIfam" id="TIGR04183">
    <property type="entry name" value="Por_Secre_tail"/>
    <property type="match status" value="1"/>
</dbReference>
<feature type="domain" description="PA14" evidence="1">
    <location>
        <begin position="26"/>
        <end position="165"/>
    </location>
</feature>
<reference evidence="3" key="1">
    <citation type="journal article" date="2019" name="Int. J. Syst. Evol. Microbiol.">
        <title>The Global Catalogue of Microorganisms (GCM) 10K type strain sequencing project: providing services to taxonomists for standard genome sequencing and annotation.</title>
        <authorList>
            <consortium name="The Broad Institute Genomics Platform"/>
            <consortium name="The Broad Institute Genome Sequencing Center for Infectious Disease"/>
            <person name="Wu L."/>
            <person name="Ma J."/>
        </authorList>
    </citation>
    <scope>NUCLEOTIDE SEQUENCE [LARGE SCALE GENOMIC DNA]</scope>
    <source>
        <strain evidence="3">JCM 17224</strain>
    </source>
</reference>
<evidence type="ECO:0000313" key="2">
    <source>
        <dbReference type="EMBL" id="GAA4003373.1"/>
    </source>
</evidence>
<dbReference type="InterPro" id="IPR026444">
    <property type="entry name" value="Secre_tail"/>
</dbReference>
<organism evidence="2 3">
    <name type="scientific">Hymenobacter fastidiosus</name>
    <dbReference type="NCBI Taxonomy" id="486264"/>
    <lineage>
        <taxon>Bacteria</taxon>
        <taxon>Pseudomonadati</taxon>
        <taxon>Bacteroidota</taxon>
        <taxon>Cytophagia</taxon>
        <taxon>Cytophagales</taxon>
        <taxon>Hymenobacteraceae</taxon>
        <taxon>Hymenobacter</taxon>
    </lineage>
</organism>
<dbReference type="Proteomes" id="UP001500567">
    <property type="component" value="Unassembled WGS sequence"/>
</dbReference>
<evidence type="ECO:0000259" key="1">
    <source>
        <dbReference type="PROSITE" id="PS51820"/>
    </source>
</evidence>
<dbReference type="Gene3D" id="2.80.10.50">
    <property type="match status" value="2"/>
</dbReference>
<dbReference type="Pfam" id="PF18962">
    <property type="entry name" value="Por_Secre_tail"/>
    <property type="match status" value="1"/>
</dbReference>
<comment type="caution">
    <text evidence="2">The sequence shown here is derived from an EMBL/GenBank/DDBJ whole genome shotgun (WGS) entry which is preliminary data.</text>
</comment>
<gene>
    <name evidence="2" type="ORF">GCM10022408_13660</name>
</gene>
<dbReference type="SUPFAM" id="SSF50370">
    <property type="entry name" value="Ricin B-like lectins"/>
    <property type="match status" value="1"/>
</dbReference>
<dbReference type="PROSITE" id="PS51820">
    <property type="entry name" value="PA14"/>
    <property type="match status" value="1"/>
</dbReference>
<evidence type="ECO:0000313" key="3">
    <source>
        <dbReference type="Proteomes" id="UP001500567"/>
    </source>
</evidence>
<dbReference type="InterPro" id="IPR037524">
    <property type="entry name" value="PA14/GLEYA"/>
</dbReference>
<dbReference type="InterPro" id="IPR011658">
    <property type="entry name" value="PA14_dom"/>
</dbReference>
<dbReference type="InterPro" id="IPR000772">
    <property type="entry name" value="Ricin_B_lectin"/>
</dbReference>
<accession>A0ABP7RWU6</accession>
<proteinExistence type="predicted"/>